<dbReference type="PROSITE" id="PS51450">
    <property type="entry name" value="LRR"/>
    <property type="match status" value="1"/>
</dbReference>
<organism evidence="25 26">
    <name type="scientific">Mycena sanguinolenta</name>
    <dbReference type="NCBI Taxonomy" id="230812"/>
    <lineage>
        <taxon>Eukaryota</taxon>
        <taxon>Fungi</taxon>
        <taxon>Dikarya</taxon>
        <taxon>Basidiomycota</taxon>
        <taxon>Agaricomycotina</taxon>
        <taxon>Agaricomycetes</taxon>
        <taxon>Agaricomycetidae</taxon>
        <taxon>Agaricales</taxon>
        <taxon>Marasmiineae</taxon>
        <taxon>Mycenaceae</taxon>
        <taxon>Mycena</taxon>
    </lineage>
</organism>
<dbReference type="Gene3D" id="3.60.10.10">
    <property type="entry name" value="Endonuclease/exonuclease/phosphatase"/>
    <property type="match status" value="1"/>
</dbReference>
<evidence type="ECO:0000256" key="9">
    <source>
        <dbReference type="ARBA" id="ARBA00022722"/>
    </source>
</evidence>
<keyword evidence="10" id="KW-0479">Metal-binding</keyword>
<dbReference type="GO" id="GO:0004535">
    <property type="term" value="F:poly(A)-specific ribonuclease activity"/>
    <property type="evidence" value="ECO:0007669"/>
    <property type="project" value="UniProtKB-EC"/>
</dbReference>
<evidence type="ECO:0000256" key="5">
    <source>
        <dbReference type="ARBA" id="ARBA00010774"/>
    </source>
</evidence>
<dbReference type="GO" id="GO:0005737">
    <property type="term" value="C:cytoplasm"/>
    <property type="evidence" value="ECO:0007669"/>
    <property type="project" value="UniProtKB-SubCell"/>
</dbReference>
<evidence type="ECO:0000256" key="13">
    <source>
        <dbReference type="ARBA" id="ARBA00022839"/>
    </source>
</evidence>
<dbReference type="PANTHER" id="PTHR12121:SF100">
    <property type="entry name" value="POLY(A)-SPECIFIC RIBONUCLEASE"/>
    <property type="match status" value="1"/>
</dbReference>
<keyword evidence="7" id="KW-0963">Cytoplasm</keyword>
<dbReference type="InterPro" id="IPR050410">
    <property type="entry name" value="CCR4/nocturin_mRNA_transcr"/>
</dbReference>
<reference evidence="25" key="1">
    <citation type="submission" date="2020-05" db="EMBL/GenBank/DDBJ databases">
        <title>Mycena genomes resolve the evolution of fungal bioluminescence.</title>
        <authorList>
            <person name="Tsai I.J."/>
        </authorList>
    </citation>
    <scope>NUCLEOTIDE SEQUENCE</scope>
    <source>
        <strain evidence="25">160909Yilan</strain>
    </source>
</reference>
<keyword evidence="26" id="KW-1185">Reference proteome</keyword>
<dbReference type="GO" id="GO:0046872">
    <property type="term" value="F:metal ion binding"/>
    <property type="evidence" value="ECO:0007669"/>
    <property type="project" value="UniProtKB-KW"/>
</dbReference>
<dbReference type="SMART" id="SM00369">
    <property type="entry name" value="LRR_TYP"/>
    <property type="match status" value="3"/>
</dbReference>
<evidence type="ECO:0000256" key="21">
    <source>
        <dbReference type="ARBA" id="ARBA00031469"/>
    </source>
</evidence>
<comment type="subcellular location">
    <subcellularLocation>
        <location evidence="4">Cytoplasm</location>
    </subcellularLocation>
    <subcellularLocation>
        <location evidence="3">Nucleus</location>
    </subcellularLocation>
</comment>
<feature type="compositionally biased region" description="Low complexity" evidence="23">
    <location>
        <begin position="68"/>
        <end position="78"/>
    </location>
</feature>
<keyword evidence="13" id="KW-0269">Exonuclease</keyword>
<dbReference type="Gene3D" id="3.80.10.10">
    <property type="entry name" value="Ribonuclease Inhibitor"/>
    <property type="match status" value="1"/>
</dbReference>
<evidence type="ECO:0000256" key="3">
    <source>
        <dbReference type="ARBA" id="ARBA00004123"/>
    </source>
</evidence>
<dbReference type="SUPFAM" id="SSF56219">
    <property type="entry name" value="DNase I-like"/>
    <property type="match status" value="1"/>
</dbReference>
<evidence type="ECO:0000256" key="20">
    <source>
        <dbReference type="ARBA" id="ARBA00030493"/>
    </source>
</evidence>
<feature type="region of interest" description="Disordered" evidence="23">
    <location>
        <begin position="46"/>
        <end position="78"/>
    </location>
</feature>
<feature type="region of interest" description="Disordered" evidence="23">
    <location>
        <begin position="528"/>
        <end position="557"/>
    </location>
</feature>
<keyword evidence="11" id="KW-0677">Repeat</keyword>
<evidence type="ECO:0000256" key="16">
    <source>
        <dbReference type="ARBA" id="ARBA00023015"/>
    </source>
</evidence>
<evidence type="ECO:0000256" key="15">
    <source>
        <dbReference type="ARBA" id="ARBA00022884"/>
    </source>
</evidence>
<dbReference type="Proteomes" id="UP000623467">
    <property type="component" value="Unassembled WGS sequence"/>
</dbReference>
<keyword evidence="12" id="KW-0378">Hydrolase</keyword>
<protein>
    <recommendedName>
        <fullName evidence="19">CCR4-Not complex 3'-5'-exoribonuclease subunit Ccr4</fullName>
        <ecNumber evidence="6">3.1.13.4</ecNumber>
    </recommendedName>
    <alternativeName>
        <fullName evidence="20">Carbon catabolite repressor protein 4</fullName>
    </alternativeName>
    <alternativeName>
        <fullName evidence="21">Cytoplasmic deadenylase</fullName>
    </alternativeName>
    <alternativeName>
        <fullName evidence="22">Glucose-repressible alcohol dehydrogenase transcriptional effector</fullName>
    </alternativeName>
</protein>
<dbReference type="CDD" id="cd09097">
    <property type="entry name" value="Deadenylase_CCR4"/>
    <property type="match status" value="1"/>
</dbReference>
<comment type="caution">
    <text evidence="25">The sequence shown here is derived from an EMBL/GenBank/DDBJ whole genome shotgun (WGS) entry which is preliminary data.</text>
</comment>
<dbReference type="GO" id="GO:0005634">
    <property type="term" value="C:nucleus"/>
    <property type="evidence" value="ECO:0007669"/>
    <property type="project" value="UniProtKB-SubCell"/>
</dbReference>
<evidence type="ECO:0000256" key="7">
    <source>
        <dbReference type="ARBA" id="ARBA00022490"/>
    </source>
</evidence>
<dbReference type="EC" id="3.1.13.4" evidence="6"/>
<evidence type="ECO:0000256" key="19">
    <source>
        <dbReference type="ARBA" id="ARBA00023475"/>
    </source>
</evidence>
<feature type="domain" description="Endonuclease/exonuclease/phosphatase" evidence="24">
    <location>
        <begin position="345"/>
        <end position="682"/>
    </location>
</feature>
<comment type="cofactor">
    <cofactor evidence="2">
        <name>Mg(2+)</name>
        <dbReference type="ChEBI" id="CHEBI:18420"/>
    </cofactor>
</comment>
<evidence type="ECO:0000256" key="12">
    <source>
        <dbReference type="ARBA" id="ARBA00022801"/>
    </source>
</evidence>
<comment type="similarity">
    <text evidence="5">Belongs to the CCR4/nocturin family.</text>
</comment>
<evidence type="ECO:0000256" key="2">
    <source>
        <dbReference type="ARBA" id="ARBA00001946"/>
    </source>
</evidence>
<sequence length="707" mass="78411">MSQKLPAHHEPNPWNRHLGVGVTPQPQPPTSPGYTMYTNGAIMQLPHMPPMQHHHHQNSLGHYPSPPSHQQQSPAAQPISTHWQQQMMKYEVSCRYAGMDAFQPDILEETMRTARSPHHRARASAMASRNTKSAITITNPNKPPEDETPPSPSLALAMAVGHPSSTVAPSAESGMRPAAPRPPENTWTQLDMGGVNIKSIPANSSLFSFTFLTCLYLNHNALTSVPPEISKLRHLELLDLSGNNLTTVPVEIGLMISLKELFFFDNHLTTIPPEYGTLHRLKTLGIEGNPMDAQLKALLQKDGTPALISYLRDSCPMPLAPPPRPVIQINPTEIGMETFKVFCYNILCERAATAKMYGYTPTWALVWDYRKAKILQEVTESKADIVCLQEVDMGQYEDFFSRQLADLGYEGVYGAKSRYKTMQDSDRRQVDGCATFFKKDRYQLVESHLIEFNSIAMQRTDFKKTDDMFNRVLGKDHIAVVVLLEDLMSGTRIIVSNTHLHWDAAYSDVKLVQTALLLEEVEKVAHGFAKYPPRPPDTPGGTDDDPVPPRPPPPVYADGTKIPLVVCGDYNSVPSSGVYEFLSTGSLPPTHPDFLSHTYGNYTSEGIRHKLGLKSAYTTVGAGGVLEEIMSMTNVTPGFRGILDYVWYAPGNLILNSIVGEIDKTYLEKTVGFPNVHFPSDHIALTATFSVKPPREIGTPRPPPVFS</sequence>
<evidence type="ECO:0000313" key="25">
    <source>
        <dbReference type="EMBL" id="KAF7376451.1"/>
    </source>
</evidence>
<feature type="region of interest" description="Disordered" evidence="23">
    <location>
        <begin position="123"/>
        <end position="152"/>
    </location>
</feature>
<evidence type="ECO:0000256" key="23">
    <source>
        <dbReference type="SAM" id="MobiDB-lite"/>
    </source>
</evidence>
<dbReference type="InterPro" id="IPR032675">
    <property type="entry name" value="LRR_dom_sf"/>
</dbReference>
<evidence type="ECO:0000256" key="18">
    <source>
        <dbReference type="ARBA" id="ARBA00023242"/>
    </source>
</evidence>
<dbReference type="InterPro" id="IPR001611">
    <property type="entry name" value="Leu-rich_rpt"/>
</dbReference>
<dbReference type="InterPro" id="IPR036691">
    <property type="entry name" value="Endo/exonu/phosph_ase_sf"/>
</dbReference>
<evidence type="ECO:0000256" key="8">
    <source>
        <dbReference type="ARBA" id="ARBA00022614"/>
    </source>
</evidence>
<evidence type="ECO:0000256" key="14">
    <source>
        <dbReference type="ARBA" id="ARBA00022842"/>
    </source>
</evidence>
<keyword evidence="16" id="KW-0805">Transcription regulation</keyword>
<dbReference type="PANTHER" id="PTHR12121">
    <property type="entry name" value="CARBON CATABOLITE REPRESSOR PROTEIN 4"/>
    <property type="match status" value="1"/>
</dbReference>
<evidence type="ECO:0000256" key="11">
    <source>
        <dbReference type="ARBA" id="ARBA00022737"/>
    </source>
</evidence>
<feature type="compositionally biased region" description="Polar residues" evidence="23">
    <location>
        <begin position="130"/>
        <end position="140"/>
    </location>
</feature>
<keyword evidence="8" id="KW-0433">Leucine-rich repeat</keyword>
<keyword evidence="15" id="KW-0694">RNA-binding</keyword>
<dbReference type="InterPro" id="IPR003591">
    <property type="entry name" value="Leu-rich_rpt_typical-subtyp"/>
</dbReference>
<feature type="region of interest" description="Disordered" evidence="23">
    <location>
        <begin position="1"/>
        <end position="32"/>
    </location>
</feature>
<proteinExistence type="inferred from homology"/>
<evidence type="ECO:0000256" key="22">
    <source>
        <dbReference type="ARBA" id="ARBA00033317"/>
    </source>
</evidence>
<keyword evidence="17" id="KW-0804">Transcription</keyword>
<dbReference type="OrthoDB" id="428734at2759"/>
<dbReference type="EMBL" id="JACAZH010000001">
    <property type="protein sequence ID" value="KAF7376451.1"/>
    <property type="molecule type" value="Genomic_DNA"/>
</dbReference>
<evidence type="ECO:0000256" key="10">
    <source>
        <dbReference type="ARBA" id="ARBA00022723"/>
    </source>
</evidence>
<evidence type="ECO:0000256" key="1">
    <source>
        <dbReference type="ARBA" id="ARBA00001663"/>
    </source>
</evidence>
<name>A0A8H7DMB8_9AGAR</name>
<gene>
    <name evidence="25" type="ORF">MSAN_00060700</name>
</gene>
<dbReference type="InterPro" id="IPR005135">
    <property type="entry name" value="Endo/exonuclease/phosphatase"/>
</dbReference>
<dbReference type="AlphaFoldDB" id="A0A8H7DMB8"/>
<keyword evidence="14" id="KW-0460">Magnesium</keyword>
<evidence type="ECO:0000256" key="17">
    <source>
        <dbReference type="ARBA" id="ARBA00023163"/>
    </source>
</evidence>
<dbReference type="Pfam" id="PF03372">
    <property type="entry name" value="Exo_endo_phos"/>
    <property type="match status" value="1"/>
</dbReference>
<accession>A0A8H7DMB8</accession>
<evidence type="ECO:0000256" key="6">
    <source>
        <dbReference type="ARBA" id="ARBA00012161"/>
    </source>
</evidence>
<evidence type="ECO:0000259" key="24">
    <source>
        <dbReference type="Pfam" id="PF03372"/>
    </source>
</evidence>
<evidence type="ECO:0000256" key="4">
    <source>
        <dbReference type="ARBA" id="ARBA00004496"/>
    </source>
</evidence>
<keyword evidence="9" id="KW-0540">Nuclease</keyword>
<keyword evidence="18" id="KW-0539">Nucleus</keyword>
<dbReference type="Pfam" id="PF13855">
    <property type="entry name" value="LRR_8"/>
    <property type="match status" value="1"/>
</dbReference>
<dbReference type="GO" id="GO:0003723">
    <property type="term" value="F:RNA binding"/>
    <property type="evidence" value="ECO:0007669"/>
    <property type="project" value="UniProtKB-KW"/>
</dbReference>
<evidence type="ECO:0000313" key="26">
    <source>
        <dbReference type="Proteomes" id="UP000623467"/>
    </source>
</evidence>
<comment type="catalytic activity">
    <reaction evidence="1">
        <text>Exonucleolytic cleavage of poly(A) to 5'-AMP.</text>
        <dbReference type="EC" id="3.1.13.4"/>
    </reaction>
</comment>
<dbReference type="SUPFAM" id="SSF52058">
    <property type="entry name" value="L domain-like"/>
    <property type="match status" value="1"/>
</dbReference>